<name>A0A8V0Y847_CHICK</name>
<reference evidence="1" key="2">
    <citation type="submission" date="2025-08" db="UniProtKB">
        <authorList>
            <consortium name="Ensembl"/>
        </authorList>
    </citation>
    <scope>IDENTIFICATION</scope>
    <source>
        <strain evidence="1">broiler</strain>
    </source>
</reference>
<accession>A0A8V0Y847</accession>
<evidence type="ECO:0000313" key="2">
    <source>
        <dbReference type="Proteomes" id="UP000000539"/>
    </source>
</evidence>
<keyword evidence="2" id="KW-1185">Reference proteome</keyword>
<reference evidence="1" key="1">
    <citation type="submission" date="2020-11" db="EMBL/GenBank/DDBJ databases">
        <title>Gallus gallus (Chicken) genome, bGalGal1, GRCg7b, maternal haplotype autosomes + Z &amp; W.</title>
        <authorList>
            <person name="Warren W."/>
            <person name="Formenti G."/>
            <person name="Fedrigo O."/>
            <person name="Haase B."/>
            <person name="Mountcastle J."/>
            <person name="Balacco J."/>
            <person name="Tracey A."/>
            <person name="Schneider V."/>
            <person name="Okimoto R."/>
            <person name="Cheng H."/>
            <person name="Hawken R."/>
            <person name="Howe K."/>
            <person name="Jarvis E.D."/>
        </authorList>
    </citation>
    <scope>NUCLEOTIDE SEQUENCE [LARGE SCALE GENOMIC DNA]</scope>
    <source>
        <strain evidence="1">Broiler</strain>
    </source>
</reference>
<dbReference type="Ensembl" id="ENSGALT00010025905.1">
    <property type="protein sequence ID" value="ENSGALP00010014581.1"/>
    <property type="gene ID" value="ENSGALG00010010830.1"/>
</dbReference>
<protein>
    <submittedName>
        <fullName evidence="1">Uncharacterized protein</fullName>
    </submittedName>
</protein>
<sequence>MLGSFGVVFVSLSFFPAPHLPWQLDLLCEEAREAVLKCLHIYRFTFSFPLVFSQKIYLHYKSIKNMRTQLALYTLLSLNGALNNLTCNTSVSSR</sequence>
<dbReference type="Proteomes" id="UP000000539">
    <property type="component" value="Chromosome 6"/>
</dbReference>
<dbReference type="AlphaFoldDB" id="A0A8V0Y847"/>
<organism evidence="1 2">
    <name type="scientific">Gallus gallus</name>
    <name type="common">Chicken</name>
    <dbReference type="NCBI Taxonomy" id="9031"/>
    <lineage>
        <taxon>Eukaryota</taxon>
        <taxon>Metazoa</taxon>
        <taxon>Chordata</taxon>
        <taxon>Craniata</taxon>
        <taxon>Vertebrata</taxon>
        <taxon>Euteleostomi</taxon>
        <taxon>Archelosauria</taxon>
        <taxon>Archosauria</taxon>
        <taxon>Dinosauria</taxon>
        <taxon>Saurischia</taxon>
        <taxon>Theropoda</taxon>
        <taxon>Coelurosauria</taxon>
        <taxon>Aves</taxon>
        <taxon>Neognathae</taxon>
        <taxon>Galloanserae</taxon>
        <taxon>Galliformes</taxon>
        <taxon>Phasianidae</taxon>
        <taxon>Phasianinae</taxon>
        <taxon>Gallus</taxon>
    </lineage>
</organism>
<reference evidence="1" key="3">
    <citation type="submission" date="2025-09" db="UniProtKB">
        <authorList>
            <consortium name="Ensembl"/>
        </authorList>
    </citation>
    <scope>IDENTIFICATION</scope>
    <source>
        <strain evidence="1">broiler</strain>
    </source>
</reference>
<evidence type="ECO:0000313" key="1">
    <source>
        <dbReference type="Ensembl" id="ENSGALP00010014581.1"/>
    </source>
</evidence>
<proteinExistence type="predicted"/>